<dbReference type="RefSeq" id="WP_310071978.1">
    <property type="nucleotide sequence ID" value="NZ_JAVDVX010000003.1"/>
</dbReference>
<sequence length="383" mass="43425">MLIPSEPIWIDQDDQLAELCAVWRKQAAIAVDTEFMRSDTFYPIAGLLQIGDGKGCYLIDPLTISNLAPLRELMLDTAVTKVLHSCSEDLEVFQRWLGVVPAPLFDTQIAAAFAGLGFSLGYSGLVKNLLTIEIPKDETRSDWLQRPLSVAQLKYAALDVAHMLIVYGKLLQLLKTSERLEWVKSDCADLVANARKLEDYSDAYQKVGFAWKLRPQELAILKQLCIWREREARARDLPRNRLIKEPSLWEIARKKIQDIAHLSKVPDIPSRTLKNDAEIILQIVRDALELDESSWPARLEPPLAQSEGPLMKALKNYVREYAEQAQLPPEVLIRKKDYEYLVRSGMQGGAYQLPARLMGWRFTLIGEGLLKVAQTQSQQSETL</sequence>
<dbReference type="EC" id="3.1.13.5" evidence="6"/>
<gene>
    <name evidence="6" type="primary">rnd</name>
    <name evidence="8" type="ORF">J2X05_002032</name>
</gene>
<dbReference type="Gene3D" id="1.10.150.80">
    <property type="entry name" value="HRDC domain"/>
    <property type="match status" value="2"/>
</dbReference>
<dbReference type="InterPro" id="IPR012337">
    <property type="entry name" value="RNaseH-like_sf"/>
</dbReference>
<dbReference type="SMART" id="SM00474">
    <property type="entry name" value="35EXOc"/>
    <property type="match status" value="1"/>
</dbReference>
<dbReference type="Gene3D" id="3.30.420.10">
    <property type="entry name" value="Ribonuclease H-like superfamily/Ribonuclease H"/>
    <property type="match status" value="1"/>
</dbReference>
<dbReference type="InterPro" id="IPR006292">
    <property type="entry name" value="RNase_D"/>
</dbReference>
<comment type="function">
    <text evidence="6">Exonuclease involved in the 3' processing of various precursor tRNAs. Initiates hydrolysis at the 3'-terminus of an RNA molecule and releases 5'-mononucleotides.</text>
</comment>
<evidence type="ECO:0000256" key="1">
    <source>
        <dbReference type="ARBA" id="ARBA00022490"/>
    </source>
</evidence>
<dbReference type="GO" id="GO:0033890">
    <property type="term" value="F:ribonuclease D activity"/>
    <property type="evidence" value="ECO:0007669"/>
    <property type="project" value="UniProtKB-EC"/>
</dbReference>
<dbReference type="SUPFAM" id="SSF53098">
    <property type="entry name" value="Ribonuclease H-like"/>
    <property type="match status" value="1"/>
</dbReference>
<keyword evidence="4 6" id="KW-0378">Hydrolase</keyword>
<dbReference type="InterPro" id="IPR051086">
    <property type="entry name" value="RNase_D-like"/>
</dbReference>
<proteinExistence type="inferred from homology"/>
<keyword evidence="3 6" id="KW-0540">Nuclease</keyword>
<comment type="catalytic activity">
    <reaction evidence="6">
        <text>Exonucleolytic cleavage that removes extra residues from the 3'-terminus of tRNA to produce 5'-mononucleotides.</text>
        <dbReference type="EC" id="3.1.13.5"/>
    </reaction>
</comment>
<name>A0ABU1UXX1_9GAMM</name>
<keyword evidence="9" id="KW-1185">Reference proteome</keyword>
<dbReference type="InterPro" id="IPR044876">
    <property type="entry name" value="HRDC_dom_sf"/>
</dbReference>
<dbReference type="PANTHER" id="PTHR47649:SF1">
    <property type="entry name" value="RIBONUCLEASE D"/>
    <property type="match status" value="1"/>
</dbReference>
<dbReference type="HAMAP" id="MF_01899">
    <property type="entry name" value="RNase_D"/>
    <property type="match status" value="1"/>
</dbReference>
<dbReference type="InterPro" id="IPR002121">
    <property type="entry name" value="HRDC_dom"/>
</dbReference>
<dbReference type="EMBL" id="JAVDVX010000003">
    <property type="protein sequence ID" value="MDR7090010.1"/>
    <property type="molecule type" value="Genomic_DNA"/>
</dbReference>
<dbReference type="Pfam" id="PF00570">
    <property type="entry name" value="HRDC"/>
    <property type="match status" value="1"/>
</dbReference>
<dbReference type="CDD" id="cd06142">
    <property type="entry name" value="RNaseD_exo"/>
    <property type="match status" value="1"/>
</dbReference>
<reference evidence="8 9" key="1">
    <citation type="submission" date="2023-07" db="EMBL/GenBank/DDBJ databases">
        <title>Sorghum-associated microbial communities from plants grown in Nebraska, USA.</title>
        <authorList>
            <person name="Schachtman D."/>
        </authorList>
    </citation>
    <scope>NUCLEOTIDE SEQUENCE [LARGE SCALE GENOMIC DNA]</scope>
    <source>
        <strain evidence="8 9">BE190</strain>
    </source>
</reference>
<protein>
    <recommendedName>
        <fullName evidence="6">Ribonuclease D</fullName>
        <shortName evidence="6">RNase D</shortName>
        <ecNumber evidence="6">3.1.13.5</ecNumber>
    </recommendedName>
</protein>
<keyword evidence="5 6" id="KW-0269">Exonuclease</keyword>
<evidence type="ECO:0000256" key="2">
    <source>
        <dbReference type="ARBA" id="ARBA00022694"/>
    </source>
</evidence>
<comment type="caution">
    <text evidence="8">The sequence shown here is derived from an EMBL/GenBank/DDBJ whole genome shotgun (WGS) entry which is preliminary data.</text>
</comment>
<dbReference type="InterPro" id="IPR036397">
    <property type="entry name" value="RNaseH_sf"/>
</dbReference>
<dbReference type="PANTHER" id="PTHR47649">
    <property type="entry name" value="RIBONUCLEASE D"/>
    <property type="match status" value="1"/>
</dbReference>
<evidence type="ECO:0000256" key="5">
    <source>
        <dbReference type="ARBA" id="ARBA00022839"/>
    </source>
</evidence>
<feature type="domain" description="HRDC" evidence="7">
    <location>
        <begin position="214"/>
        <end position="294"/>
    </location>
</feature>
<dbReference type="Pfam" id="PF01612">
    <property type="entry name" value="DNA_pol_A_exo1"/>
    <property type="match status" value="1"/>
</dbReference>
<keyword evidence="1 6" id="KW-0963">Cytoplasm</keyword>
<evidence type="ECO:0000313" key="8">
    <source>
        <dbReference type="EMBL" id="MDR7090010.1"/>
    </source>
</evidence>
<evidence type="ECO:0000256" key="3">
    <source>
        <dbReference type="ARBA" id="ARBA00022722"/>
    </source>
</evidence>
<comment type="similarity">
    <text evidence="6">Belongs to the RNase D family.</text>
</comment>
<evidence type="ECO:0000256" key="4">
    <source>
        <dbReference type="ARBA" id="ARBA00022801"/>
    </source>
</evidence>
<dbReference type="Proteomes" id="UP001253595">
    <property type="component" value="Unassembled WGS sequence"/>
</dbReference>
<dbReference type="SUPFAM" id="SSF47819">
    <property type="entry name" value="HRDC-like"/>
    <property type="match status" value="2"/>
</dbReference>
<keyword evidence="2 6" id="KW-0819">tRNA processing</keyword>
<evidence type="ECO:0000313" key="9">
    <source>
        <dbReference type="Proteomes" id="UP001253595"/>
    </source>
</evidence>
<comment type="subcellular location">
    <subcellularLocation>
        <location evidence="6">Cytoplasm</location>
    </subcellularLocation>
</comment>
<dbReference type="NCBIfam" id="TIGR01388">
    <property type="entry name" value="rnd"/>
    <property type="match status" value="1"/>
</dbReference>
<accession>A0ABU1UXX1</accession>
<evidence type="ECO:0000256" key="6">
    <source>
        <dbReference type="HAMAP-Rule" id="MF_01899"/>
    </source>
</evidence>
<organism evidence="8 9">
    <name type="scientific">Cellvibrio fibrivorans</name>
    <dbReference type="NCBI Taxonomy" id="126350"/>
    <lineage>
        <taxon>Bacteria</taxon>
        <taxon>Pseudomonadati</taxon>
        <taxon>Pseudomonadota</taxon>
        <taxon>Gammaproteobacteria</taxon>
        <taxon>Cellvibrionales</taxon>
        <taxon>Cellvibrionaceae</taxon>
        <taxon>Cellvibrio</taxon>
    </lineage>
</organism>
<dbReference type="InterPro" id="IPR010997">
    <property type="entry name" value="HRDC-like_sf"/>
</dbReference>
<dbReference type="InterPro" id="IPR002562">
    <property type="entry name" value="3'-5'_exonuclease_dom"/>
</dbReference>
<dbReference type="PROSITE" id="PS50967">
    <property type="entry name" value="HRDC"/>
    <property type="match status" value="1"/>
</dbReference>
<evidence type="ECO:0000259" key="7">
    <source>
        <dbReference type="PROSITE" id="PS50967"/>
    </source>
</evidence>
<comment type="cofactor">
    <cofactor evidence="6">
        <name>a divalent metal cation</name>
        <dbReference type="ChEBI" id="CHEBI:60240"/>
    </cofactor>
</comment>